<organism evidence="1 2">
    <name type="scientific">Pistacia integerrima</name>
    <dbReference type="NCBI Taxonomy" id="434235"/>
    <lineage>
        <taxon>Eukaryota</taxon>
        <taxon>Viridiplantae</taxon>
        <taxon>Streptophyta</taxon>
        <taxon>Embryophyta</taxon>
        <taxon>Tracheophyta</taxon>
        <taxon>Spermatophyta</taxon>
        <taxon>Magnoliopsida</taxon>
        <taxon>eudicotyledons</taxon>
        <taxon>Gunneridae</taxon>
        <taxon>Pentapetalae</taxon>
        <taxon>rosids</taxon>
        <taxon>malvids</taxon>
        <taxon>Sapindales</taxon>
        <taxon>Anacardiaceae</taxon>
        <taxon>Pistacia</taxon>
    </lineage>
</organism>
<evidence type="ECO:0000313" key="2">
    <source>
        <dbReference type="Proteomes" id="UP001163603"/>
    </source>
</evidence>
<accession>A0ACC0X0T3</accession>
<sequence length="704" mass="77368">MVQPSHLSQHIESFVNLSSSPAHQAASLDAVVSLLKNNVLTIEKLVREMDMYLTTTDDVTRARELANNLRINRGICTSFSGILLLGEVLSNLVSKPLDDATVHSLIAFFSDRLADWKALRGALVGCLALMRRKSSGGVVTANDAKAVAQSYIQNLQVQSLAQRDRKLCFELLEGLLQRFPDAIASLNCILTIKWFIVVKGEDFLYGICEAIDGEKDPQCLMLTFCIVEVVAQVFPDDLLASFASDLFEILGCYFPIHFTHSTGEDFGVKRDDLSSALMRAFSSTPFFEAFAIPLLLEKLSSSLPSAKVDSLKYLSSCTLTYGADRIAKHAGAIWSSIKDAIYFSLEPSLSFGLESLDGLGFEDNAILREALTLQQTVIKQNTDLFLSQIIADEDINFIFRSISNFKSYNNIPMQSKQKLHAVSCILSVSVKASLASCNRVMESFFPSLVDALGLSVRNSSQDCFPNDNYVLAERLNHAALYLCIELIAACRDVISGSDPFMAESALAHEKWCCLIQSFSSSLTKAFTFTLATSTNEDAYDADIYFGVKGLLILGTFPGGSLIISKSTFENILLTLTSIITADFEKTLLWKLALKALVYIGLSIDRCHASEKELSYMGIVIENIVLLASFNDLSMPLPLKLEAISEIGASGSNYLLKIVQGLEEAICANLSEVYVHGNSKSAEVVVQLLECYSNKVFARYTLHPE</sequence>
<dbReference type="EMBL" id="CM047750">
    <property type="protein sequence ID" value="KAJ0007326.1"/>
    <property type="molecule type" value="Genomic_DNA"/>
</dbReference>
<reference evidence="2" key="1">
    <citation type="journal article" date="2023" name="G3 (Bethesda)">
        <title>Genome assembly and association tests identify interacting loci associated with vigor, precocity, and sex in interspecific pistachio rootstocks.</title>
        <authorList>
            <person name="Palmer W."/>
            <person name="Jacygrad E."/>
            <person name="Sagayaradj S."/>
            <person name="Cavanaugh K."/>
            <person name="Han R."/>
            <person name="Bertier L."/>
            <person name="Beede B."/>
            <person name="Kafkas S."/>
            <person name="Golino D."/>
            <person name="Preece J."/>
            <person name="Michelmore R."/>
        </authorList>
    </citation>
    <scope>NUCLEOTIDE SEQUENCE [LARGE SCALE GENOMIC DNA]</scope>
</reference>
<comment type="caution">
    <text evidence="1">The sequence shown here is derived from an EMBL/GenBank/DDBJ whole genome shotgun (WGS) entry which is preliminary data.</text>
</comment>
<gene>
    <name evidence="1" type="ORF">Pint_29612</name>
</gene>
<evidence type="ECO:0000313" key="1">
    <source>
        <dbReference type="EMBL" id="KAJ0007326.1"/>
    </source>
</evidence>
<protein>
    <submittedName>
        <fullName evidence="1">Uncharacterized protein</fullName>
    </submittedName>
</protein>
<dbReference type="Proteomes" id="UP001163603">
    <property type="component" value="Chromosome 15"/>
</dbReference>
<proteinExistence type="predicted"/>
<keyword evidence="2" id="KW-1185">Reference proteome</keyword>
<name>A0ACC0X0T3_9ROSI</name>